<feature type="signal peptide" evidence="1">
    <location>
        <begin position="1"/>
        <end position="27"/>
    </location>
</feature>
<proteinExistence type="predicted"/>
<dbReference type="STRING" id="2064.TR51_13905"/>
<dbReference type="Proteomes" id="UP000032066">
    <property type="component" value="Unassembled WGS sequence"/>
</dbReference>
<evidence type="ECO:0000313" key="3">
    <source>
        <dbReference type="Proteomes" id="UP000032066"/>
    </source>
</evidence>
<evidence type="ECO:0008006" key="4">
    <source>
        <dbReference type="Google" id="ProtNLM"/>
    </source>
</evidence>
<evidence type="ECO:0000313" key="2">
    <source>
        <dbReference type="EMBL" id="KIQ65110.1"/>
    </source>
</evidence>
<dbReference type="RefSeq" id="WP_043911141.1">
    <property type="nucleotide sequence ID" value="NZ_JXZB01000002.1"/>
</dbReference>
<organism evidence="2 3">
    <name type="scientific">Kitasatospora griseola</name>
    <name type="common">Streptomyces griseolosporeus</name>
    <dbReference type="NCBI Taxonomy" id="2064"/>
    <lineage>
        <taxon>Bacteria</taxon>
        <taxon>Bacillati</taxon>
        <taxon>Actinomycetota</taxon>
        <taxon>Actinomycetes</taxon>
        <taxon>Kitasatosporales</taxon>
        <taxon>Streptomycetaceae</taxon>
        <taxon>Kitasatospora</taxon>
    </lineage>
</organism>
<dbReference type="PATRIC" id="fig|2064.6.peg.2992"/>
<protein>
    <recommendedName>
        <fullName evidence="4">Spore-associated protein A</fullName>
    </recommendedName>
</protein>
<dbReference type="OrthoDB" id="1099523at2"/>
<sequence length="137" mass="13816">MIRGTKTAKRIAAGAAVLATASAGLLAAPTTAQAASYNGACGSGYSVIDSLSVSGGTVFLTYNSGNGQNCVVTVRNSSGSAVFMDAGIKISGSSTWIHDGGNYTTYAGPVRIYAPGQCVDWYGTIASTAVQYNSHCS</sequence>
<feature type="chain" id="PRO_5039211377" description="Spore-associated protein A" evidence="1">
    <location>
        <begin position="28"/>
        <end position="137"/>
    </location>
</feature>
<dbReference type="EMBL" id="JXZB01000002">
    <property type="protein sequence ID" value="KIQ65110.1"/>
    <property type="molecule type" value="Genomic_DNA"/>
</dbReference>
<keyword evidence="3" id="KW-1185">Reference proteome</keyword>
<accession>A0A0D0NA47</accession>
<name>A0A0D0NA47_KITGR</name>
<comment type="caution">
    <text evidence="2">The sequence shown here is derived from an EMBL/GenBank/DDBJ whole genome shotgun (WGS) entry which is preliminary data.</text>
</comment>
<evidence type="ECO:0000256" key="1">
    <source>
        <dbReference type="SAM" id="SignalP"/>
    </source>
</evidence>
<keyword evidence="1" id="KW-0732">Signal</keyword>
<reference evidence="2 3" key="1">
    <citation type="submission" date="2015-02" db="EMBL/GenBank/DDBJ databases">
        <title>Draft genome sequence of Kitasatospora griseola MF730-N6, a bafilomycin, terpentecin and satosporin producer.</title>
        <authorList>
            <person name="Arens J.C."/>
            <person name="Haltli B."/>
            <person name="Kerr R.G."/>
        </authorList>
    </citation>
    <scope>NUCLEOTIDE SEQUENCE [LARGE SCALE GENOMIC DNA]</scope>
    <source>
        <strain evidence="2 3">MF730-N6</strain>
    </source>
</reference>
<dbReference type="AlphaFoldDB" id="A0A0D0NA47"/>
<gene>
    <name evidence="2" type="ORF">TR51_13905</name>
</gene>